<dbReference type="CDD" id="cd06342">
    <property type="entry name" value="PBP1_ABC_LIVBP-like"/>
    <property type="match status" value="1"/>
</dbReference>
<dbReference type="InterPro" id="IPR028081">
    <property type="entry name" value="Leu-bd"/>
</dbReference>
<organism evidence="6 7">
    <name type="scientific">Nakamurella aerolata</name>
    <dbReference type="NCBI Taxonomy" id="1656892"/>
    <lineage>
        <taxon>Bacteria</taxon>
        <taxon>Bacillati</taxon>
        <taxon>Actinomycetota</taxon>
        <taxon>Actinomycetes</taxon>
        <taxon>Nakamurellales</taxon>
        <taxon>Nakamurellaceae</taxon>
        <taxon>Nakamurella</taxon>
    </lineage>
</organism>
<protein>
    <submittedName>
        <fullName evidence="6">Branched-chain amino acid ABC transporter substrate-binding protein</fullName>
    </submittedName>
</protein>
<dbReference type="SUPFAM" id="SSF53822">
    <property type="entry name" value="Periplasmic binding protein-like I"/>
    <property type="match status" value="1"/>
</dbReference>
<feature type="chain" id="PRO_5039079418" evidence="4">
    <location>
        <begin position="24"/>
        <end position="446"/>
    </location>
</feature>
<proteinExistence type="inferred from homology"/>
<dbReference type="Pfam" id="PF13458">
    <property type="entry name" value="Peripla_BP_6"/>
    <property type="match status" value="1"/>
</dbReference>
<evidence type="ECO:0000256" key="3">
    <source>
        <dbReference type="SAM" id="MobiDB-lite"/>
    </source>
</evidence>
<feature type="compositionally biased region" description="Low complexity" evidence="3">
    <location>
        <begin position="19"/>
        <end position="31"/>
    </location>
</feature>
<dbReference type="EMBL" id="JABEND010000001">
    <property type="protein sequence ID" value="NNG34532.1"/>
    <property type="molecule type" value="Genomic_DNA"/>
</dbReference>
<dbReference type="Proteomes" id="UP000562984">
    <property type="component" value="Unassembled WGS sequence"/>
</dbReference>
<keyword evidence="7" id="KW-1185">Reference proteome</keyword>
<feature type="compositionally biased region" description="Gly residues" evidence="3">
    <location>
        <begin position="45"/>
        <end position="78"/>
    </location>
</feature>
<evidence type="ECO:0000313" key="7">
    <source>
        <dbReference type="Proteomes" id="UP000562984"/>
    </source>
</evidence>
<evidence type="ECO:0000313" key="6">
    <source>
        <dbReference type="EMBL" id="NNG34532.1"/>
    </source>
</evidence>
<feature type="signal peptide" evidence="4">
    <location>
        <begin position="1"/>
        <end position="23"/>
    </location>
</feature>
<evidence type="ECO:0000256" key="1">
    <source>
        <dbReference type="ARBA" id="ARBA00010062"/>
    </source>
</evidence>
<dbReference type="RefSeq" id="WP_171198150.1">
    <property type="nucleotide sequence ID" value="NZ_JABEND010000001.1"/>
</dbReference>
<feature type="region of interest" description="Disordered" evidence="3">
    <location>
        <begin position="19"/>
        <end position="82"/>
    </location>
</feature>
<dbReference type="PANTHER" id="PTHR47151">
    <property type="entry name" value="LEU/ILE/VAL-BINDING ABC TRANSPORTER SUBUNIT"/>
    <property type="match status" value="1"/>
</dbReference>
<comment type="caution">
    <text evidence="6">The sequence shown here is derived from an EMBL/GenBank/DDBJ whole genome shotgun (WGS) entry which is preliminary data.</text>
</comment>
<sequence>MRGALVVVAAATLTLAACGSKSADGGSSNANAGGGGTTQTTETGSAGGGAAGSAAGGGDSSAASGGGSAAASGGGTASGGATAIKPVEQISPEGAKVEQKSASNAANPAGDGKAKCSGVNIGMAGALTGANAALGINILNGAKVAIDEHNKANPDCQVQIKQFDTEGDPQKATQVAPSIVNDKTVVGLLGPAFSGETKATEPIFSQAGLLSLTASATNPDLTKQGWKNFFRGLGNDNSQGGAIANYMTKELGYKKICVVQDDSDYGVGLAKVVTETLGDAADSSCAAKVKTGDKDFSATVNQIKGASPDAVYYAGYYAEAAPFVSQLRGADVKATFVSADGTNDPQFVKQAGNAASGAILTCPCGPAPADFAKKYQDLNKIAPGVYSVDAYDLTTIMLKGIDSGITDRAKLIDYVKSYEGQGLAKDYKWDDTGELAVANPWVYKVG</sequence>
<feature type="region of interest" description="Disordered" evidence="3">
    <location>
        <begin position="93"/>
        <end position="112"/>
    </location>
</feature>
<dbReference type="Gene3D" id="3.40.50.2300">
    <property type="match status" value="2"/>
</dbReference>
<reference evidence="6 7" key="1">
    <citation type="submission" date="2020-05" db="EMBL/GenBank/DDBJ databases">
        <title>Nakamurella sp. DB0629 isolated from air conditioner.</title>
        <authorList>
            <person name="Kim D.H."/>
            <person name="Kim D.-U."/>
        </authorList>
    </citation>
    <scope>NUCLEOTIDE SEQUENCE [LARGE SCALE GENOMIC DNA]</scope>
    <source>
        <strain evidence="6 7">DB0629</strain>
    </source>
</reference>
<comment type="similarity">
    <text evidence="1">Belongs to the leucine-binding protein family.</text>
</comment>
<dbReference type="PROSITE" id="PS51257">
    <property type="entry name" value="PROKAR_LIPOPROTEIN"/>
    <property type="match status" value="1"/>
</dbReference>
<dbReference type="PANTHER" id="PTHR47151:SF2">
    <property type="entry name" value="AMINO ACID BINDING PROTEIN"/>
    <property type="match status" value="1"/>
</dbReference>
<name>A0A849ACC8_9ACTN</name>
<accession>A0A849ACC8</accession>
<feature type="domain" description="Leucine-binding protein" evidence="5">
    <location>
        <begin position="119"/>
        <end position="445"/>
    </location>
</feature>
<keyword evidence="2 4" id="KW-0732">Signal</keyword>
<gene>
    <name evidence="6" type="ORF">HKD39_02110</name>
</gene>
<evidence type="ECO:0000259" key="5">
    <source>
        <dbReference type="Pfam" id="PF13458"/>
    </source>
</evidence>
<dbReference type="InterPro" id="IPR028082">
    <property type="entry name" value="Peripla_BP_I"/>
</dbReference>
<evidence type="ECO:0000256" key="4">
    <source>
        <dbReference type="SAM" id="SignalP"/>
    </source>
</evidence>
<dbReference type="AlphaFoldDB" id="A0A849ACC8"/>
<evidence type="ECO:0000256" key="2">
    <source>
        <dbReference type="ARBA" id="ARBA00022729"/>
    </source>
</evidence>